<dbReference type="STRING" id="1642647.PSM36_1601"/>
<dbReference type="InterPro" id="IPR036249">
    <property type="entry name" value="Thioredoxin-like_sf"/>
</dbReference>
<proteinExistence type="predicted"/>
<dbReference type="Pfam" id="PF00085">
    <property type="entry name" value="Thioredoxin"/>
    <property type="match status" value="1"/>
</dbReference>
<dbReference type="RefSeq" id="WP_076930450.1">
    <property type="nucleotide sequence ID" value="NZ_LT605205.1"/>
</dbReference>
<protein>
    <submittedName>
        <fullName evidence="3">Thioredoxin-like domain</fullName>
    </submittedName>
</protein>
<dbReference type="CDD" id="cd02947">
    <property type="entry name" value="TRX_family"/>
    <property type="match status" value="1"/>
</dbReference>
<dbReference type="EMBL" id="LT605205">
    <property type="protein sequence ID" value="SCD20421.1"/>
    <property type="molecule type" value="Genomic_DNA"/>
</dbReference>
<organism evidence="3 4">
    <name type="scientific">Proteiniphilum saccharofermentans</name>
    <dbReference type="NCBI Taxonomy" id="1642647"/>
    <lineage>
        <taxon>Bacteria</taxon>
        <taxon>Pseudomonadati</taxon>
        <taxon>Bacteroidota</taxon>
        <taxon>Bacteroidia</taxon>
        <taxon>Bacteroidales</taxon>
        <taxon>Dysgonomonadaceae</taxon>
        <taxon>Proteiniphilum</taxon>
    </lineage>
</organism>
<accession>A0A1R3SY40</accession>
<dbReference type="AlphaFoldDB" id="A0A1R3SY40"/>
<gene>
    <name evidence="3" type="ORF">PSM36_1601</name>
</gene>
<evidence type="ECO:0000313" key="4">
    <source>
        <dbReference type="Proteomes" id="UP000187464"/>
    </source>
</evidence>
<sequence>MLNRVFKLASWHFIIAIVVFYILTVMVADIKVKQMPLASVHTNLIEIEEIELNNEELNFVFFHDSNSELCEKMRFNIEKLIESNHEPVCFYAIDVSKNPRPFYEHNVSGTPNILVFKGDREIKRIMGVVPYKNLTSIVQRIRKYA</sequence>
<feature type="transmembrane region" description="Helical" evidence="1">
    <location>
        <begin position="12"/>
        <end position="30"/>
    </location>
</feature>
<keyword evidence="4" id="KW-1185">Reference proteome</keyword>
<evidence type="ECO:0000256" key="1">
    <source>
        <dbReference type="SAM" id="Phobius"/>
    </source>
</evidence>
<keyword evidence="1" id="KW-0812">Transmembrane</keyword>
<evidence type="ECO:0000313" key="3">
    <source>
        <dbReference type="EMBL" id="SCD20421.1"/>
    </source>
</evidence>
<feature type="domain" description="Thioredoxin" evidence="2">
    <location>
        <begin position="56"/>
        <end position="139"/>
    </location>
</feature>
<dbReference type="InterPro" id="IPR013766">
    <property type="entry name" value="Thioredoxin_domain"/>
</dbReference>
<dbReference type="Gene3D" id="3.40.30.10">
    <property type="entry name" value="Glutaredoxin"/>
    <property type="match status" value="1"/>
</dbReference>
<keyword evidence="1" id="KW-0472">Membrane</keyword>
<keyword evidence="1" id="KW-1133">Transmembrane helix</keyword>
<reference evidence="3 4" key="1">
    <citation type="submission" date="2016-08" db="EMBL/GenBank/DDBJ databases">
        <authorList>
            <person name="Seilhamer J.J."/>
        </authorList>
    </citation>
    <scope>NUCLEOTIDE SEQUENCE [LARGE SCALE GENOMIC DNA]</scope>
    <source>
        <strain evidence="3">M3/6</strain>
    </source>
</reference>
<dbReference type="KEGG" id="psac:PSM36_1601"/>
<dbReference type="Proteomes" id="UP000187464">
    <property type="component" value="Chromosome I"/>
</dbReference>
<evidence type="ECO:0000259" key="2">
    <source>
        <dbReference type="Pfam" id="PF00085"/>
    </source>
</evidence>
<name>A0A1R3SY40_9BACT</name>
<dbReference type="SUPFAM" id="SSF52833">
    <property type="entry name" value="Thioredoxin-like"/>
    <property type="match status" value="1"/>
</dbReference>